<dbReference type="PANTHER" id="PTHR44051:SF2">
    <property type="entry name" value="HYPOTHETICAL GLUTATHIONE S-TRANSFERASE LIKE PROTEIN"/>
    <property type="match status" value="1"/>
</dbReference>
<dbReference type="PROSITE" id="PS50405">
    <property type="entry name" value="GST_CTER"/>
    <property type="match status" value="1"/>
</dbReference>
<dbReference type="Pfam" id="PF02798">
    <property type="entry name" value="GST_N"/>
    <property type="match status" value="1"/>
</dbReference>
<feature type="domain" description="GST N-terminal" evidence="2">
    <location>
        <begin position="1"/>
        <end position="82"/>
    </location>
</feature>
<dbReference type="Gene3D" id="3.40.30.10">
    <property type="entry name" value="Glutaredoxin"/>
    <property type="match status" value="1"/>
</dbReference>
<dbReference type="SUPFAM" id="SSF47616">
    <property type="entry name" value="GST C-terminal domain-like"/>
    <property type="match status" value="1"/>
</dbReference>
<comment type="similarity">
    <text evidence="1">Belongs to the GST superfamily.</text>
</comment>
<evidence type="ECO:0000313" key="5">
    <source>
        <dbReference type="Proteomes" id="UP000295382"/>
    </source>
</evidence>
<dbReference type="Proteomes" id="UP000295382">
    <property type="component" value="Unassembled WGS sequence"/>
</dbReference>
<dbReference type="InterPro" id="IPR004046">
    <property type="entry name" value="GST_C"/>
</dbReference>
<feature type="domain" description="GST C-terminal" evidence="3">
    <location>
        <begin position="84"/>
        <end position="207"/>
    </location>
</feature>
<dbReference type="Gene3D" id="1.20.1050.10">
    <property type="match status" value="1"/>
</dbReference>
<protein>
    <submittedName>
        <fullName evidence="4">Glutathione S-transferase</fullName>
    </submittedName>
</protein>
<keyword evidence="4" id="KW-0808">Transferase</keyword>
<reference evidence="4 5" key="1">
    <citation type="submission" date="2019-03" db="EMBL/GenBank/DDBJ databases">
        <title>Genomic Encyclopedia of Type Strains, Phase IV (KMG-IV): sequencing the most valuable type-strain genomes for metagenomic binning, comparative biology and taxonomic classification.</title>
        <authorList>
            <person name="Goeker M."/>
        </authorList>
    </citation>
    <scope>NUCLEOTIDE SEQUENCE [LARGE SCALE GENOMIC DNA]</scope>
    <source>
        <strain evidence="4 5">DSM 7445</strain>
    </source>
</reference>
<evidence type="ECO:0000259" key="3">
    <source>
        <dbReference type="PROSITE" id="PS50405"/>
    </source>
</evidence>
<organism evidence="4 5">
    <name type="scientific">Paucimonas lemoignei</name>
    <name type="common">Pseudomonas lemoignei</name>
    <dbReference type="NCBI Taxonomy" id="29443"/>
    <lineage>
        <taxon>Bacteria</taxon>
        <taxon>Pseudomonadati</taxon>
        <taxon>Pseudomonadota</taxon>
        <taxon>Betaproteobacteria</taxon>
        <taxon>Burkholderiales</taxon>
        <taxon>Burkholderiaceae</taxon>
        <taxon>Paucimonas</taxon>
    </lineage>
</organism>
<dbReference type="InterPro" id="IPR036282">
    <property type="entry name" value="Glutathione-S-Trfase_C_sf"/>
</dbReference>
<accession>A0A4R3HSR9</accession>
<gene>
    <name evidence="4" type="ORF">EDC30_10871</name>
</gene>
<dbReference type="InterPro" id="IPR010987">
    <property type="entry name" value="Glutathione-S-Trfase_C-like"/>
</dbReference>
<dbReference type="Pfam" id="PF00043">
    <property type="entry name" value="GST_C"/>
    <property type="match status" value="1"/>
</dbReference>
<dbReference type="SFLD" id="SFLDS00019">
    <property type="entry name" value="Glutathione_Transferase_(cytos"/>
    <property type="match status" value="1"/>
</dbReference>
<dbReference type="InterPro" id="IPR004045">
    <property type="entry name" value="Glutathione_S-Trfase_N"/>
</dbReference>
<dbReference type="CDD" id="cd03056">
    <property type="entry name" value="GST_N_4"/>
    <property type="match status" value="1"/>
</dbReference>
<evidence type="ECO:0000313" key="4">
    <source>
        <dbReference type="EMBL" id="TCS36008.1"/>
    </source>
</evidence>
<comment type="caution">
    <text evidence="4">The sequence shown here is derived from an EMBL/GenBank/DDBJ whole genome shotgun (WGS) entry which is preliminary data.</text>
</comment>
<name>A0A4R3HSR9_PAULE</name>
<dbReference type="PROSITE" id="PS50404">
    <property type="entry name" value="GST_NTER"/>
    <property type="match status" value="1"/>
</dbReference>
<evidence type="ECO:0000256" key="1">
    <source>
        <dbReference type="RuleBase" id="RU003494"/>
    </source>
</evidence>
<evidence type="ECO:0000259" key="2">
    <source>
        <dbReference type="PROSITE" id="PS50404"/>
    </source>
</evidence>
<dbReference type="OrthoDB" id="9797500at2"/>
<dbReference type="SUPFAM" id="SSF52833">
    <property type="entry name" value="Thioredoxin-like"/>
    <property type="match status" value="1"/>
</dbReference>
<dbReference type="InterPro" id="IPR036249">
    <property type="entry name" value="Thioredoxin-like_sf"/>
</dbReference>
<dbReference type="InterPro" id="IPR040079">
    <property type="entry name" value="Glutathione_S-Trfase"/>
</dbReference>
<dbReference type="SFLD" id="SFLDG01151">
    <property type="entry name" value="Main.2:_Nu-like"/>
    <property type="match status" value="1"/>
</dbReference>
<dbReference type="AlphaFoldDB" id="A0A4R3HSR9"/>
<sequence length="207" mass="24128">MYKIYGDLNSGNCYKVKLLAEQLGMQYEWFNVDILKKETKTPAFLQKNPNGKIPLLELEDGRFLSESNAILYYLAEGTRFLPEERLERAQVFQWLFFEQYSHEPYIATARYIIRYLGRPPEMEAMLRSKLAPGYKALRVMEIHLRGHDYFVGERYTIADIGLFAYTHVAEEGGFELAEFPAVCRWIERIKSQPGFVRIGEMSAGMQN</sequence>
<proteinExistence type="inferred from homology"/>
<keyword evidence="5" id="KW-1185">Reference proteome</keyword>
<dbReference type="GO" id="GO:0016740">
    <property type="term" value="F:transferase activity"/>
    <property type="evidence" value="ECO:0007669"/>
    <property type="project" value="UniProtKB-KW"/>
</dbReference>
<dbReference type="EMBL" id="SLZQ01000008">
    <property type="protein sequence ID" value="TCS36008.1"/>
    <property type="molecule type" value="Genomic_DNA"/>
</dbReference>
<dbReference type="SFLD" id="SFLDG00358">
    <property type="entry name" value="Main_(cytGST)"/>
    <property type="match status" value="1"/>
</dbReference>
<dbReference type="PANTHER" id="PTHR44051">
    <property type="entry name" value="GLUTATHIONE S-TRANSFERASE-RELATED"/>
    <property type="match status" value="1"/>
</dbReference>